<protein>
    <recommendedName>
        <fullName evidence="1">C2H2-type domain-containing protein</fullName>
    </recommendedName>
</protein>
<feature type="domain" description="C2H2-type" evidence="1">
    <location>
        <begin position="60"/>
        <end position="80"/>
    </location>
</feature>
<comment type="caution">
    <text evidence="2">The sequence shown here is derived from an EMBL/GenBank/DDBJ whole genome shotgun (WGS) entry which is preliminary data.</text>
</comment>
<dbReference type="PROSITE" id="PS00028">
    <property type="entry name" value="ZINC_FINGER_C2H2_1"/>
    <property type="match status" value="1"/>
</dbReference>
<dbReference type="EMBL" id="DSJT01000046">
    <property type="protein sequence ID" value="HEF88067.1"/>
    <property type="molecule type" value="Genomic_DNA"/>
</dbReference>
<name>A0A7C2G275_9CREN</name>
<dbReference type="InterPro" id="IPR013087">
    <property type="entry name" value="Znf_C2H2_type"/>
</dbReference>
<gene>
    <name evidence="2" type="ORF">ENP55_07405</name>
</gene>
<sequence length="100" mass="11151">MSCLRCVHFKPNSILPYIGYCEVKGRVESAPEHLTPCGDFKEVSIDELKAILRKDGWIYCLTCASTITSEEELLEHYRKHVVVPGVLVDESVVEEAPGGD</sequence>
<proteinExistence type="predicted"/>
<evidence type="ECO:0000313" key="2">
    <source>
        <dbReference type="EMBL" id="HEF88067.1"/>
    </source>
</evidence>
<evidence type="ECO:0000259" key="1">
    <source>
        <dbReference type="PROSITE" id="PS00028"/>
    </source>
</evidence>
<organism evidence="2">
    <name type="scientific">Thermosphaera aggregans</name>
    <dbReference type="NCBI Taxonomy" id="54254"/>
    <lineage>
        <taxon>Archaea</taxon>
        <taxon>Thermoproteota</taxon>
        <taxon>Thermoprotei</taxon>
        <taxon>Desulfurococcales</taxon>
        <taxon>Desulfurococcaceae</taxon>
        <taxon>Thermosphaera</taxon>
    </lineage>
</organism>
<accession>A0A7C2G275</accession>
<reference evidence="2" key="1">
    <citation type="journal article" date="2020" name="mSystems">
        <title>Genome- and Community-Level Interaction Insights into Carbon Utilization and Element Cycling Functions of Hydrothermarchaeota in Hydrothermal Sediment.</title>
        <authorList>
            <person name="Zhou Z."/>
            <person name="Liu Y."/>
            <person name="Xu W."/>
            <person name="Pan J."/>
            <person name="Luo Z.H."/>
            <person name="Li M."/>
        </authorList>
    </citation>
    <scope>NUCLEOTIDE SEQUENCE [LARGE SCALE GENOMIC DNA]</scope>
    <source>
        <strain evidence="2">SpSt-23</strain>
    </source>
</reference>
<dbReference type="AlphaFoldDB" id="A0A7C2G275"/>